<dbReference type="STRING" id="880156.AM629_20815"/>
<sequence length="66" mass="7783">MNYNQKKNRNSLRHDIQFLPLDFSQSKIDISLDDRVVFMSPSPLAFIDKNNTLLNSKYRFDGNDVF</sequence>
<dbReference type="EMBL" id="VTUW01000004">
    <property type="protein sequence ID" value="KAA1195095.1"/>
    <property type="molecule type" value="Genomic_DNA"/>
</dbReference>
<dbReference type="Proteomes" id="UP000322184">
    <property type="component" value="Unassembled WGS sequence"/>
</dbReference>
<evidence type="ECO:0000313" key="1">
    <source>
        <dbReference type="EMBL" id="KAA1195095.1"/>
    </source>
</evidence>
<proteinExistence type="predicted"/>
<gene>
    <name evidence="1" type="ORF">F0L16_03455</name>
</gene>
<reference evidence="1 2" key="1">
    <citation type="submission" date="2019-09" db="EMBL/GenBank/DDBJ databases">
        <title>Whole genome sequence of Photorhabdus heterorhabditis strain ETL (Enterobacteriales: Enterobacteriaceae) a bacterial symbiont of Heterorhabditis zealandica strain ETL (Rhabditida: Heterorhabditidae).</title>
        <authorList>
            <person name="Lulamba T.E."/>
            <person name="Serepa-Dlamini M.H."/>
        </authorList>
    </citation>
    <scope>NUCLEOTIDE SEQUENCE [LARGE SCALE GENOMIC DNA]</scope>
    <source>
        <strain evidence="1 2">ETL</strain>
    </source>
</reference>
<dbReference type="AlphaFoldDB" id="A0A5B0X946"/>
<comment type="caution">
    <text evidence="1">The sequence shown here is derived from an EMBL/GenBank/DDBJ whole genome shotgun (WGS) entry which is preliminary data.</text>
</comment>
<name>A0A5B0X946_9GAMM</name>
<dbReference type="RefSeq" id="WP_149616136.1">
    <property type="nucleotide sequence ID" value="NZ_CAWPFF010000081.1"/>
</dbReference>
<evidence type="ECO:0000313" key="2">
    <source>
        <dbReference type="Proteomes" id="UP000322184"/>
    </source>
</evidence>
<organism evidence="1 2">
    <name type="scientific">Photorhabdus heterorhabditis</name>
    <dbReference type="NCBI Taxonomy" id="880156"/>
    <lineage>
        <taxon>Bacteria</taxon>
        <taxon>Pseudomonadati</taxon>
        <taxon>Pseudomonadota</taxon>
        <taxon>Gammaproteobacteria</taxon>
        <taxon>Enterobacterales</taxon>
        <taxon>Morganellaceae</taxon>
        <taxon>Photorhabdus</taxon>
    </lineage>
</organism>
<accession>A0A5B0X946</accession>
<protein>
    <submittedName>
        <fullName evidence="1">Uncharacterized protein</fullName>
    </submittedName>
</protein>